<dbReference type="InterPro" id="IPR011856">
    <property type="entry name" value="tRNA_endonuc-like_dom_sf"/>
</dbReference>
<dbReference type="EnsemblBacteria" id="BAA79424">
    <property type="protein sequence ID" value="BAA79424"/>
    <property type="gene ID" value="APE_0461"/>
</dbReference>
<dbReference type="PIR" id="D72741">
    <property type="entry name" value="D72741"/>
</dbReference>
<evidence type="ECO:0000256" key="7">
    <source>
        <dbReference type="ARBA" id="ARBA00023125"/>
    </source>
</evidence>
<evidence type="ECO:0000256" key="10">
    <source>
        <dbReference type="ARBA" id="ARBA00029354"/>
    </source>
</evidence>
<evidence type="ECO:0000256" key="5">
    <source>
        <dbReference type="ARBA" id="ARBA00022801"/>
    </source>
</evidence>
<keyword evidence="1 11" id="KW-0540">Nuclease</keyword>
<keyword evidence="3 11" id="KW-0255">Endonuclease</keyword>
<comment type="subunit">
    <text evidence="11">Homodimer.</text>
</comment>
<dbReference type="eggNOG" id="arCOG00919">
    <property type="taxonomic scope" value="Archaea"/>
</dbReference>
<comment type="similarity">
    <text evidence="11">Belongs to the Holliday junction resolvase Hjc family.</text>
</comment>
<keyword evidence="7 11" id="KW-0238">DNA-binding</keyword>
<evidence type="ECO:0000256" key="1">
    <source>
        <dbReference type="ARBA" id="ARBA00022722"/>
    </source>
</evidence>
<evidence type="ECO:0000256" key="9">
    <source>
        <dbReference type="ARBA" id="ARBA00023204"/>
    </source>
</evidence>
<evidence type="ECO:0000256" key="8">
    <source>
        <dbReference type="ARBA" id="ARBA00023172"/>
    </source>
</evidence>
<reference evidence="12 13" key="1">
    <citation type="journal article" date="1999" name="DNA Res.">
        <title>Complete genome sequence of an aerobic hyper-thermophilic crenarchaeon, Aeropyrum pernix K1.</title>
        <authorList>
            <person name="Kawarabayasi Y."/>
            <person name="Hino Y."/>
            <person name="Horikawa H."/>
            <person name="Yamazaki S."/>
            <person name="Haikawa Y."/>
            <person name="Jin-no K."/>
            <person name="Takahashi M."/>
            <person name="Sekine M."/>
            <person name="Baba S."/>
            <person name="Ankai A."/>
            <person name="Kosugi H."/>
            <person name="Hosoyama A."/>
            <person name="Fukui S."/>
            <person name="Nagai Y."/>
            <person name="Nishijima K."/>
            <person name="Nakazawa H."/>
            <person name="Takamiya M."/>
            <person name="Masuda S."/>
            <person name="Funahashi T."/>
            <person name="Tanaka T."/>
            <person name="Kudoh Y."/>
            <person name="Yamazaki J."/>
            <person name="Kushida N."/>
            <person name="Oguchi A."/>
            <person name="Aoki K."/>
            <person name="Kubota K."/>
            <person name="Nakamura Y."/>
            <person name="Nomura N."/>
            <person name="Sako Y."/>
            <person name="Kikuchi H."/>
        </authorList>
    </citation>
    <scope>NUCLEOTIDE SEQUENCE [LARGE SCALE GENOMIC DNA]</scope>
    <source>
        <strain evidence="13">ATCC 700893 / DSM 11879 / JCM 9820 / NBRC 100138 / K1</strain>
    </source>
</reference>
<dbReference type="GO" id="GO:0008821">
    <property type="term" value="F:crossover junction DNA endonuclease activity"/>
    <property type="evidence" value="ECO:0007669"/>
    <property type="project" value="UniProtKB-UniRule"/>
</dbReference>
<dbReference type="SUPFAM" id="SSF52980">
    <property type="entry name" value="Restriction endonuclease-like"/>
    <property type="match status" value="1"/>
</dbReference>
<comment type="function">
    <text evidence="11">A structure-specific endonuclease that resolves Holliday junction (HJ) intermediates during genetic recombination. Cleaves 4-way DNA junctions introducing paired nicks in opposing strands, leaving a 5'-terminal phosphate and a 3'-terminal hydroxyl group that are subsequently ligated to produce recombinant products.</text>
</comment>
<evidence type="ECO:0000256" key="6">
    <source>
        <dbReference type="ARBA" id="ARBA00022842"/>
    </source>
</evidence>
<keyword evidence="8 11" id="KW-0233">DNA recombination</keyword>
<dbReference type="STRING" id="272557.APE_0461"/>
<protein>
    <recommendedName>
        <fullName evidence="11">Crossover junction endodeoxyribonuclease Hjc</fullName>
        <shortName evidence="11">Hjc</shortName>
        <ecNumber evidence="11">3.1.21.10</ecNumber>
    </recommendedName>
    <alternativeName>
        <fullName evidence="11">Holliday junction resolvase Hjc</fullName>
    </alternativeName>
</protein>
<dbReference type="EMBL" id="BA000002">
    <property type="protein sequence ID" value="BAA79424.1"/>
    <property type="molecule type" value="Genomic_DNA"/>
</dbReference>
<comment type="catalytic activity">
    <reaction evidence="10 11">
        <text>Endonucleolytic cleavage at a junction such as a reciprocal single-stranded crossover between two homologous DNA duplexes (Holliday junction).</text>
        <dbReference type="EC" id="3.1.21.10"/>
    </reaction>
</comment>
<comment type="cofactor">
    <cofactor evidence="11">
        <name>Mg(2+)</name>
        <dbReference type="ChEBI" id="CHEBI:18420"/>
    </cofactor>
    <text evidence="11">Binds 1 Mg(2+) ion per subunit.</text>
</comment>
<dbReference type="GO" id="GO:0000287">
    <property type="term" value="F:magnesium ion binding"/>
    <property type="evidence" value="ECO:0007669"/>
    <property type="project" value="UniProtKB-UniRule"/>
</dbReference>
<feature type="active site" evidence="11">
    <location>
        <position position="31"/>
    </location>
</feature>
<dbReference type="GO" id="GO:0003677">
    <property type="term" value="F:DNA binding"/>
    <property type="evidence" value="ECO:0007669"/>
    <property type="project" value="UniProtKB-KW"/>
</dbReference>
<dbReference type="PANTHER" id="PTHR39651:SF1">
    <property type="entry name" value="HOLLIDAY JUNCTION RESOLVASE HJC"/>
    <property type="match status" value="1"/>
</dbReference>
<dbReference type="GO" id="GO:0006281">
    <property type="term" value="P:DNA repair"/>
    <property type="evidence" value="ECO:0007669"/>
    <property type="project" value="UniProtKB-UniRule"/>
</dbReference>
<proteinExistence type="inferred from homology"/>
<dbReference type="EC" id="3.1.21.10" evidence="11"/>
<dbReference type="PIRSF" id="PIRSF004985">
    <property type="entry name" value="Hlld_jn_rslvs_ar"/>
    <property type="match status" value="1"/>
</dbReference>
<evidence type="ECO:0000313" key="13">
    <source>
        <dbReference type="Proteomes" id="UP000002518"/>
    </source>
</evidence>
<keyword evidence="9 11" id="KW-0234">DNA repair</keyword>
<keyword evidence="4 11" id="KW-0227">DNA damage</keyword>
<gene>
    <name evidence="11" type="primary">hjc</name>
    <name evidence="12" type="ordered locus">APE_0461</name>
</gene>
<organism evidence="12 13">
    <name type="scientific">Aeropyrum pernix (strain ATCC 700893 / DSM 11879 / JCM 9820 / NBRC 100138 / K1)</name>
    <dbReference type="NCBI Taxonomy" id="272557"/>
    <lineage>
        <taxon>Archaea</taxon>
        <taxon>Thermoproteota</taxon>
        <taxon>Thermoprotei</taxon>
        <taxon>Desulfurococcales</taxon>
        <taxon>Desulfurococcaceae</taxon>
        <taxon>Aeropyrum</taxon>
    </lineage>
</organism>
<sequence length="143" mass="15808">MDMPRRGVGYERELAKILWERGWAVIRGPASGGGSRSRVQPDLVAVRGGVVLVFEIKKARGETVYLDPGQVLGLLEWARRAGGDAWIALRLVGKGWRFHRADSLEHTRRGGFKISRPGGGLKLRDLLTLYGGGVRRIDSYLEG</sequence>
<keyword evidence="5 11" id="KW-0378">Hydrolase</keyword>
<dbReference type="CDD" id="cd00523">
    <property type="entry name" value="Holliday_junction_resolvase"/>
    <property type="match status" value="1"/>
</dbReference>
<evidence type="ECO:0000313" key="12">
    <source>
        <dbReference type="EMBL" id="BAA79424.1"/>
    </source>
</evidence>
<dbReference type="AlphaFoldDB" id="Q9YEX2"/>
<name>Q9YEX2_AERPE</name>
<feature type="binding site" evidence="11">
    <location>
        <position position="11"/>
    </location>
    <ligand>
        <name>Mg(2+)</name>
        <dbReference type="ChEBI" id="CHEBI:18420"/>
    </ligand>
</feature>
<keyword evidence="13" id="KW-1185">Reference proteome</keyword>
<dbReference type="Proteomes" id="UP000002518">
    <property type="component" value="Chromosome"/>
</dbReference>
<feature type="site" description="Transition state stabilizer" evidence="11">
    <location>
        <position position="57"/>
    </location>
</feature>
<evidence type="ECO:0000256" key="11">
    <source>
        <dbReference type="HAMAP-Rule" id="MF_01490"/>
    </source>
</evidence>
<accession>Q9YEX2</accession>
<dbReference type="Pfam" id="PF01870">
    <property type="entry name" value="Hjc"/>
    <property type="match status" value="1"/>
</dbReference>
<dbReference type="Gene3D" id="3.40.1350.10">
    <property type="match status" value="1"/>
</dbReference>
<feature type="binding site" evidence="11">
    <location>
        <position position="42"/>
    </location>
    <ligand>
        <name>Mg(2+)</name>
        <dbReference type="ChEBI" id="CHEBI:18420"/>
    </ligand>
</feature>
<dbReference type="NCBIfam" id="NF040854">
    <property type="entry name" value="Hol_resolv_Hjc"/>
    <property type="match status" value="1"/>
</dbReference>
<dbReference type="BRENDA" id="3.1.21.10">
    <property type="organism ID" value="171"/>
</dbReference>
<evidence type="ECO:0000256" key="2">
    <source>
        <dbReference type="ARBA" id="ARBA00022723"/>
    </source>
</evidence>
<dbReference type="KEGG" id="ape:APE_0461"/>
<dbReference type="HAMAP" id="MF_01490">
    <property type="entry name" value="HJ_Resolv_Hjc"/>
    <property type="match status" value="1"/>
</dbReference>
<dbReference type="InterPro" id="IPR011335">
    <property type="entry name" value="Restrct_endonuc-II-like"/>
</dbReference>
<dbReference type="InterPro" id="IPR002732">
    <property type="entry name" value="Hjc"/>
</dbReference>
<evidence type="ECO:0000256" key="3">
    <source>
        <dbReference type="ARBA" id="ARBA00022759"/>
    </source>
</evidence>
<dbReference type="PANTHER" id="PTHR39651">
    <property type="entry name" value="HOLLIDAY JUNCTION RESOLVASE HJC"/>
    <property type="match status" value="1"/>
</dbReference>
<dbReference type="InterPro" id="IPR014428">
    <property type="entry name" value="Hjc_arc"/>
</dbReference>
<feature type="binding site" evidence="11">
    <location>
        <position position="55"/>
    </location>
    <ligand>
        <name>Mg(2+)</name>
        <dbReference type="ChEBI" id="CHEBI:18420"/>
    </ligand>
</feature>
<evidence type="ECO:0000256" key="4">
    <source>
        <dbReference type="ARBA" id="ARBA00022763"/>
    </source>
</evidence>
<dbReference type="GO" id="GO:0006310">
    <property type="term" value="P:DNA recombination"/>
    <property type="evidence" value="ECO:0007669"/>
    <property type="project" value="UniProtKB-UniRule"/>
</dbReference>
<keyword evidence="6 11" id="KW-0460">Magnesium</keyword>
<keyword evidence="2 11" id="KW-0479">Metal-binding</keyword>